<sequence length="181" mass="20447">MVKQNYTYLFLYIGLFLPLTCFGQTEKGSKLLGGSGSIQFYDPFMINLFPDVGFFVADHLALGSGIPVSFSTDSRTDYVSLGLSPFARYYLGQSTLRYFLATEVGYRHTWNTFTFGQDKLQQSYNTWDIRGGVGAVYFITEQIGLEALLSYGTFRTYVSGETIRNRLNLTVGFQIYLPAKQ</sequence>
<dbReference type="EMBL" id="JAUKPO010000049">
    <property type="protein sequence ID" value="MDO1451242.1"/>
    <property type="molecule type" value="Genomic_DNA"/>
</dbReference>
<dbReference type="Gene3D" id="2.40.160.20">
    <property type="match status" value="1"/>
</dbReference>
<dbReference type="Proteomes" id="UP001168528">
    <property type="component" value="Unassembled WGS sequence"/>
</dbReference>
<comment type="caution">
    <text evidence="1">The sequence shown here is derived from an EMBL/GenBank/DDBJ whole genome shotgun (WGS) entry which is preliminary data.</text>
</comment>
<evidence type="ECO:0008006" key="3">
    <source>
        <dbReference type="Google" id="ProtNLM"/>
    </source>
</evidence>
<gene>
    <name evidence="1" type="ORF">Q0590_33520</name>
</gene>
<proteinExistence type="predicted"/>
<protein>
    <recommendedName>
        <fullName evidence="3">Outer membrane protein beta-barrel domain-containing protein</fullName>
    </recommendedName>
</protein>
<accession>A0ABT8RK69</accession>
<name>A0ABT8RK69_9BACT</name>
<reference evidence="1" key="1">
    <citation type="submission" date="2023-07" db="EMBL/GenBank/DDBJ databases">
        <title>The genome sequence of Rhodocytophaga aerolata KACC 12507.</title>
        <authorList>
            <person name="Zhang X."/>
        </authorList>
    </citation>
    <scope>NUCLEOTIDE SEQUENCE</scope>
    <source>
        <strain evidence="1">KACC 12507</strain>
    </source>
</reference>
<keyword evidence="2" id="KW-1185">Reference proteome</keyword>
<evidence type="ECO:0000313" key="2">
    <source>
        <dbReference type="Proteomes" id="UP001168528"/>
    </source>
</evidence>
<organism evidence="1 2">
    <name type="scientific">Rhodocytophaga aerolata</name>
    <dbReference type="NCBI Taxonomy" id="455078"/>
    <lineage>
        <taxon>Bacteria</taxon>
        <taxon>Pseudomonadati</taxon>
        <taxon>Bacteroidota</taxon>
        <taxon>Cytophagia</taxon>
        <taxon>Cytophagales</taxon>
        <taxon>Rhodocytophagaceae</taxon>
        <taxon>Rhodocytophaga</taxon>
    </lineage>
</organism>
<dbReference type="RefSeq" id="WP_302042041.1">
    <property type="nucleotide sequence ID" value="NZ_JAUKPO010000049.1"/>
</dbReference>
<evidence type="ECO:0000313" key="1">
    <source>
        <dbReference type="EMBL" id="MDO1451242.1"/>
    </source>
</evidence>